<keyword evidence="8 19" id="KW-0436">Ligase</keyword>
<comment type="similarity">
    <text evidence="4 19">Belongs to the MurCDEF family.</text>
</comment>
<evidence type="ECO:0000256" key="12">
    <source>
        <dbReference type="ARBA" id="ARBA00022960"/>
    </source>
</evidence>
<comment type="pathway">
    <text evidence="3 19 20">Cell wall biogenesis; peptidoglycan biosynthesis.</text>
</comment>
<keyword evidence="13 19" id="KW-0573">Peptidoglycan synthesis</keyword>
<evidence type="ECO:0000313" key="24">
    <source>
        <dbReference type="Proteomes" id="UP000254879"/>
    </source>
</evidence>
<dbReference type="Proteomes" id="UP000254879">
    <property type="component" value="Unassembled WGS sequence"/>
</dbReference>
<dbReference type="Pfam" id="PF02875">
    <property type="entry name" value="Mur_ligase_C"/>
    <property type="match status" value="1"/>
</dbReference>
<dbReference type="SUPFAM" id="SSF53623">
    <property type="entry name" value="MurD-like peptide ligases, catalytic domain"/>
    <property type="match status" value="1"/>
</dbReference>
<evidence type="ECO:0000256" key="13">
    <source>
        <dbReference type="ARBA" id="ARBA00022984"/>
    </source>
</evidence>
<dbReference type="GO" id="GO:0051301">
    <property type="term" value="P:cell division"/>
    <property type="evidence" value="ECO:0007669"/>
    <property type="project" value="UniProtKB-KW"/>
</dbReference>
<keyword evidence="11 19" id="KW-0067">ATP-binding</keyword>
<dbReference type="EMBL" id="UGPG01000001">
    <property type="protein sequence ID" value="STY45559.1"/>
    <property type="molecule type" value="Genomic_DNA"/>
</dbReference>
<sequence length="455" mass="50433">MKKVEDYQYKKVLVLGLARSGVSAASIMHKLGAFVTVNDQKPFSENPEAQGLLEQGIKVICGSHPIELLDEGFELVIKNPGIPYNNPMIQKALQLKIPVITEVELAYQISDAPIIGITGTNGKTTTTTIIHHMLNERQADNSLLAGNIGFPASMVASKALPKQYITMELSSFQLMGIDTFHPHISVITNIYEAHLDYHADRDEYVQAKWKIQKNQTADDILVINWDQEELKTLTKKTKAQIVPFSTTQKLGLGSYVQNGKLMFNDEIVGERADILLPGDHNLENILASIAVAKTIGVSNEQIMQVLKTFKGVPHRTQFVTEWHGRKFYNDSKATNILATQSALKGFKEPVVLLAGGLDRGNEFDELLPFFQHVKALVCFGETAEKIGRIGKQSGTEVFYVENVEAAVPVAFEASSPGDVILLSPACASWDQYRTFEVRGNKYMEAIEALQNEVEK</sequence>
<dbReference type="SUPFAM" id="SSF53244">
    <property type="entry name" value="MurD-like peptide ligases, peptide-binding domain"/>
    <property type="match status" value="1"/>
</dbReference>
<evidence type="ECO:0000256" key="1">
    <source>
        <dbReference type="ARBA" id="ARBA00002734"/>
    </source>
</evidence>
<evidence type="ECO:0000256" key="4">
    <source>
        <dbReference type="ARBA" id="ARBA00010416"/>
    </source>
</evidence>
<evidence type="ECO:0000256" key="5">
    <source>
        <dbReference type="ARBA" id="ARBA00012212"/>
    </source>
</evidence>
<evidence type="ECO:0000256" key="19">
    <source>
        <dbReference type="HAMAP-Rule" id="MF_00639"/>
    </source>
</evidence>
<dbReference type="GO" id="GO:0009252">
    <property type="term" value="P:peptidoglycan biosynthetic process"/>
    <property type="evidence" value="ECO:0007669"/>
    <property type="project" value="UniProtKB-UniRule"/>
</dbReference>
<reference evidence="23 24" key="1">
    <citation type="submission" date="2018-06" db="EMBL/GenBank/DDBJ databases">
        <authorList>
            <consortium name="Pathogen Informatics"/>
            <person name="Doyle S."/>
        </authorList>
    </citation>
    <scope>NUCLEOTIDE SEQUENCE [LARGE SCALE GENOMIC DNA]</scope>
    <source>
        <strain evidence="24">NCTC 10815</strain>
    </source>
</reference>
<organism evidence="23 24">
    <name type="scientific">Listeria grayi</name>
    <name type="common">Listeria murrayi</name>
    <dbReference type="NCBI Taxonomy" id="1641"/>
    <lineage>
        <taxon>Bacteria</taxon>
        <taxon>Bacillati</taxon>
        <taxon>Bacillota</taxon>
        <taxon>Bacilli</taxon>
        <taxon>Bacillales</taxon>
        <taxon>Listeriaceae</taxon>
        <taxon>Listeria</taxon>
    </lineage>
</organism>
<dbReference type="GO" id="GO:0008764">
    <property type="term" value="F:UDP-N-acetylmuramoylalanine-D-glutamate ligase activity"/>
    <property type="evidence" value="ECO:0007669"/>
    <property type="project" value="UniProtKB-UniRule"/>
</dbReference>
<evidence type="ECO:0000256" key="16">
    <source>
        <dbReference type="ARBA" id="ARBA00030398"/>
    </source>
</evidence>
<dbReference type="NCBIfam" id="TIGR01087">
    <property type="entry name" value="murD"/>
    <property type="match status" value="1"/>
</dbReference>
<evidence type="ECO:0000256" key="17">
    <source>
        <dbReference type="ARBA" id="ARBA00032324"/>
    </source>
</evidence>
<evidence type="ECO:0000256" key="11">
    <source>
        <dbReference type="ARBA" id="ARBA00022840"/>
    </source>
</evidence>
<dbReference type="GO" id="GO:0005524">
    <property type="term" value="F:ATP binding"/>
    <property type="evidence" value="ECO:0007669"/>
    <property type="project" value="UniProtKB-UniRule"/>
</dbReference>
<feature type="domain" description="Mur ligase C-terminal" evidence="21">
    <location>
        <begin position="314"/>
        <end position="426"/>
    </location>
</feature>
<dbReference type="EC" id="6.3.2.9" evidence="5 19"/>
<name>A0A378MGS0_LISGR</name>
<proteinExistence type="inferred from homology"/>
<evidence type="ECO:0000256" key="14">
    <source>
        <dbReference type="ARBA" id="ARBA00023306"/>
    </source>
</evidence>
<comment type="subcellular location">
    <subcellularLocation>
        <location evidence="2 19 20">Cytoplasm</location>
    </subcellularLocation>
</comment>
<feature type="binding site" evidence="19">
    <location>
        <begin position="119"/>
        <end position="125"/>
    </location>
    <ligand>
        <name>ATP</name>
        <dbReference type="ChEBI" id="CHEBI:30616"/>
    </ligand>
</feature>
<evidence type="ECO:0000256" key="3">
    <source>
        <dbReference type="ARBA" id="ARBA00004752"/>
    </source>
</evidence>
<dbReference type="AlphaFoldDB" id="A0A378MGS0"/>
<dbReference type="RefSeq" id="WP_115346375.1">
    <property type="nucleotide sequence ID" value="NZ_UGPG01000001.1"/>
</dbReference>
<keyword evidence="7 19" id="KW-0963">Cytoplasm</keyword>
<dbReference type="GO" id="GO:0071555">
    <property type="term" value="P:cell wall organization"/>
    <property type="evidence" value="ECO:0007669"/>
    <property type="project" value="UniProtKB-KW"/>
</dbReference>
<dbReference type="SUPFAM" id="SSF51984">
    <property type="entry name" value="MurCD N-terminal domain"/>
    <property type="match status" value="1"/>
</dbReference>
<feature type="domain" description="Mur ligase central" evidence="22">
    <location>
        <begin position="117"/>
        <end position="292"/>
    </location>
</feature>
<dbReference type="InterPro" id="IPR013221">
    <property type="entry name" value="Mur_ligase_cen"/>
</dbReference>
<evidence type="ECO:0000259" key="21">
    <source>
        <dbReference type="Pfam" id="PF02875"/>
    </source>
</evidence>
<dbReference type="Pfam" id="PF21799">
    <property type="entry name" value="MurD-like_N"/>
    <property type="match status" value="1"/>
</dbReference>
<protein>
    <recommendedName>
        <fullName evidence="6 19">UDP-N-acetylmuramoylalanine--D-glutamate ligase</fullName>
        <ecNumber evidence="5 19">6.3.2.9</ecNumber>
    </recommendedName>
    <alternativeName>
        <fullName evidence="17 19">D-glutamic acid-adding enzyme</fullName>
    </alternativeName>
    <alternativeName>
        <fullName evidence="16 19">UDP-N-acetylmuramoyl-L-alanyl-D-glutamate synthetase</fullName>
    </alternativeName>
</protein>
<dbReference type="HAMAP" id="MF_00639">
    <property type="entry name" value="MurD"/>
    <property type="match status" value="1"/>
</dbReference>
<comment type="catalytic activity">
    <reaction evidence="18 19 20">
        <text>UDP-N-acetyl-alpha-D-muramoyl-L-alanine + D-glutamate + ATP = UDP-N-acetyl-alpha-D-muramoyl-L-alanyl-D-glutamate + ADP + phosphate + H(+)</text>
        <dbReference type="Rhea" id="RHEA:16429"/>
        <dbReference type="ChEBI" id="CHEBI:15378"/>
        <dbReference type="ChEBI" id="CHEBI:29986"/>
        <dbReference type="ChEBI" id="CHEBI:30616"/>
        <dbReference type="ChEBI" id="CHEBI:43474"/>
        <dbReference type="ChEBI" id="CHEBI:83898"/>
        <dbReference type="ChEBI" id="CHEBI:83900"/>
        <dbReference type="ChEBI" id="CHEBI:456216"/>
        <dbReference type="EC" id="6.3.2.9"/>
    </reaction>
</comment>
<accession>A0A378MGS0</accession>
<dbReference type="Gene3D" id="3.40.50.720">
    <property type="entry name" value="NAD(P)-binding Rossmann-like Domain"/>
    <property type="match status" value="1"/>
</dbReference>
<evidence type="ECO:0000256" key="18">
    <source>
        <dbReference type="ARBA" id="ARBA00047632"/>
    </source>
</evidence>
<dbReference type="GO" id="GO:0004326">
    <property type="term" value="F:tetrahydrofolylpolyglutamate synthase activity"/>
    <property type="evidence" value="ECO:0007669"/>
    <property type="project" value="InterPro"/>
</dbReference>
<dbReference type="PANTHER" id="PTHR43692">
    <property type="entry name" value="UDP-N-ACETYLMURAMOYLALANINE--D-GLUTAMATE LIGASE"/>
    <property type="match status" value="1"/>
</dbReference>
<dbReference type="Gene3D" id="3.90.190.20">
    <property type="entry name" value="Mur ligase, C-terminal domain"/>
    <property type="match status" value="1"/>
</dbReference>
<dbReference type="GO" id="GO:0005737">
    <property type="term" value="C:cytoplasm"/>
    <property type="evidence" value="ECO:0007669"/>
    <property type="project" value="UniProtKB-SubCell"/>
</dbReference>
<evidence type="ECO:0000256" key="8">
    <source>
        <dbReference type="ARBA" id="ARBA00022598"/>
    </source>
</evidence>
<keyword evidence="9 19" id="KW-0132">Cell division</keyword>
<dbReference type="PROSITE" id="PS01011">
    <property type="entry name" value="FOLYLPOLYGLU_SYNT_1"/>
    <property type="match status" value="1"/>
</dbReference>
<evidence type="ECO:0000256" key="2">
    <source>
        <dbReference type="ARBA" id="ARBA00004496"/>
    </source>
</evidence>
<keyword evidence="15 19" id="KW-0961">Cell wall biogenesis/degradation</keyword>
<dbReference type="Gene3D" id="3.40.1190.10">
    <property type="entry name" value="Mur-like, catalytic domain"/>
    <property type="match status" value="1"/>
</dbReference>
<gene>
    <name evidence="19 23" type="primary">murD</name>
    <name evidence="23" type="ORF">NCTC10815_02940</name>
</gene>
<dbReference type="PANTHER" id="PTHR43692:SF1">
    <property type="entry name" value="UDP-N-ACETYLMURAMOYLALANINE--D-GLUTAMATE LIGASE"/>
    <property type="match status" value="1"/>
</dbReference>
<dbReference type="InterPro" id="IPR005762">
    <property type="entry name" value="MurD"/>
</dbReference>
<evidence type="ECO:0000313" key="23">
    <source>
        <dbReference type="EMBL" id="STY45559.1"/>
    </source>
</evidence>
<evidence type="ECO:0000256" key="20">
    <source>
        <dbReference type="RuleBase" id="RU003664"/>
    </source>
</evidence>
<keyword evidence="12 19" id="KW-0133">Cell shape</keyword>
<keyword evidence="10 19" id="KW-0547">Nucleotide-binding</keyword>
<dbReference type="GO" id="GO:0008360">
    <property type="term" value="P:regulation of cell shape"/>
    <property type="evidence" value="ECO:0007669"/>
    <property type="project" value="UniProtKB-KW"/>
</dbReference>
<evidence type="ECO:0000259" key="22">
    <source>
        <dbReference type="Pfam" id="PF08245"/>
    </source>
</evidence>
<dbReference type="InterPro" id="IPR004101">
    <property type="entry name" value="Mur_ligase_C"/>
</dbReference>
<comment type="function">
    <text evidence="1 19 20">Cell wall formation. Catalyzes the addition of glutamate to the nucleotide precursor UDP-N-acetylmuramoyl-L-alanine (UMA).</text>
</comment>
<dbReference type="InterPro" id="IPR036615">
    <property type="entry name" value="Mur_ligase_C_dom_sf"/>
</dbReference>
<dbReference type="InterPro" id="IPR036565">
    <property type="entry name" value="Mur-like_cat_sf"/>
</dbReference>
<dbReference type="UniPathway" id="UPA00219"/>
<dbReference type="Pfam" id="PF08245">
    <property type="entry name" value="Mur_ligase_M"/>
    <property type="match status" value="1"/>
</dbReference>
<evidence type="ECO:0000256" key="7">
    <source>
        <dbReference type="ARBA" id="ARBA00022490"/>
    </source>
</evidence>
<evidence type="ECO:0000256" key="9">
    <source>
        <dbReference type="ARBA" id="ARBA00022618"/>
    </source>
</evidence>
<evidence type="ECO:0000256" key="6">
    <source>
        <dbReference type="ARBA" id="ARBA00015655"/>
    </source>
</evidence>
<dbReference type="InterPro" id="IPR018109">
    <property type="entry name" value="Folylpolyglutamate_synth_CS"/>
</dbReference>
<evidence type="ECO:0000256" key="15">
    <source>
        <dbReference type="ARBA" id="ARBA00023316"/>
    </source>
</evidence>
<evidence type="ECO:0000256" key="10">
    <source>
        <dbReference type="ARBA" id="ARBA00022741"/>
    </source>
</evidence>
<keyword evidence="14 19" id="KW-0131">Cell cycle</keyword>